<dbReference type="Gene3D" id="3.90.1300.10">
    <property type="entry name" value="Amidase signature (AS) domain"/>
    <property type="match status" value="1"/>
</dbReference>
<dbReference type="EMBL" id="VSSQ01012029">
    <property type="protein sequence ID" value="MPM48272.1"/>
    <property type="molecule type" value="Genomic_DNA"/>
</dbReference>
<evidence type="ECO:0000259" key="1">
    <source>
        <dbReference type="Pfam" id="PF01425"/>
    </source>
</evidence>
<dbReference type="InterPro" id="IPR023631">
    <property type="entry name" value="Amidase_dom"/>
</dbReference>
<keyword evidence="2" id="KW-0378">Hydrolase</keyword>
<dbReference type="PANTHER" id="PTHR42678:SF34">
    <property type="entry name" value="OS04G0183300 PROTEIN"/>
    <property type="match status" value="1"/>
</dbReference>
<comment type="caution">
    <text evidence="2">The sequence shown here is derived from an EMBL/GenBank/DDBJ whole genome shotgun (WGS) entry which is preliminary data.</text>
</comment>
<dbReference type="Pfam" id="PF01425">
    <property type="entry name" value="Amidase"/>
    <property type="match status" value="1"/>
</dbReference>
<gene>
    <name evidence="2" type="primary">amiD_4</name>
    <name evidence="2" type="ORF">SDC9_94996</name>
</gene>
<dbReference type="EC" id="3.5.1.4" evidence="2"/>
<sequence length="469" mass="52064">MENLNIIEIQRLMDEGKLTSVELTKYYLERIERYNKDYNAVLEINREALAIAEELDDYRKIKGKRSLLHGIPVLLKDNINTKSYNLHTTAGSIVLKDLYANYDAFIVGKLIEAGAVIIGKVNLSEFANFISEESPNGFSALGGQVKNPYGNFDVGGSSSGSAVAAAVCLCQVAIGTETAGSIISPASSNSVIGVKPTVGLVSRYGIIPISWTQDIAGPITRNVVDAAITLNIISGKDSNDKTTYNLEEKSIPNYLEALDVNSLNGVVIGVPDCNFDDYEDEETKQFFKETIKELEKLGAKVVEVSILEENHLINGDVLSYEFPKALEEYFKTLGHCAPVKTLREVVRFNEENLKERVPYDQRRFERCLEMEKDFEEKYQDALRSSISYGREIDSIIKKYELDALAFLNTSGVSIAAKVGYPSVTVPAGYTKDNKPVGLTFTATAFTEDKLLSYAYAYECVYNKRKNPLK</sequence>
<dbReference type="NCBIfam" id="NF005300">
    <property type="entry name" value="PRK06828.1"/>
    <property type="match status" value="1"/>
</dbReference>
<organism evidence="2">
    <name type="scientific">bioreactor metagenome</name>
    <dbReference type="NCBI Taxonomy" id="1076179"/>
    <lineage>
        <taxon>unclassified sequences</taxon>
        <taxon>metagenomes</taxon>
        <taxon>ecological metagenomes</taxon>
    </lineage>
</organism>
<feature type="domain" description="Amidase" evidence="1">
    <location>
        <begin position="22"/>
        <end position="405"/>
    </location>
</feature>
<name>A0A645A5B4_9ZZZZ</name>
<accession>A0A645A5B4</accession>
<dbReference type="InterPro" id="IPR036928">
    <property type="entry name" value="AS_sf"/>
</dbReference>
<dbReference type="SUPFAM" id="SSF75304">
    <property type="entry name" value="Amidase signature (AS) enzymes"/>
    <property type="match status" value="1"/>
</dbReference>
<evidence type="ECO:0000313" key="2">
    <source>
        <dbReference type="EMBL" id="MPM48272.1"/>
    </source>
</evidence>
<dbReference type="PANTHER" id="PTHR42678">
    <property type="entry name" value="AMIDASE"/>
    <property type="match status" value="1"/>
</dbReference>
<dbReference type="GO" id="GO:0004040">
    <property type="term" value="F:amidase activity"/>
    <property type="evidence" value="ECO:0007669"/>
    <property type="project" value="UniProtKB-EC"/>
</dbReference>
<protein>
    <submittedName>
        <fullName evidence="2">Putative amidase AmiD</fullName>
        <ecNumber evidence="2">3.5.1.4</ecNumber>
    </submittedName>
</protein>
<proteinExistence type="predicted"/>
<dbReference type="AlphaFoldDB" id="A0A645A5B4"/>
<reference evidence="2" key="1">
    <citation type="submission" date="2019-08" db="EMBL/GenBank/DDBJ databases">
        <authorList>
            <person name="Kucharzyk K."/>
            <person name="Murdoch R.W."/>
            <person name="Higgins S."/>
            <person name="Loffler F."/>
        </authorList>
    </citation>
    <scope>NUCLEOTIDE SEQUENCE</scope>
</reference>